<dbReference type="Gene3D" id="2.60.120.260">
    <property type="entry name" value="Galactose-binding domain-like"/>
    <property type="match status" value="1"/>
</dbReference>
<dbReference type="SUPFAM" id="SSF55874">
    <property type="entry name" value="ATPase domain of HSP90 chaperone/DNA topoisomerase II/histidine kinase"/>
    <property type="match status" value="1"/>
</dbReference>
<dbReference type="SMART" id="SM00388">
    <property type="entry name" value="HisKA"/>
    <property type="match status" value="1"/>
</dbReference>
<sequence>MKPKKLFSSKNLLTLTIVLAIISLSLFSIKIFPSVNAATRDAIQSINPNQLLEQVVAEKGILDLRAKNIRVDGPFTLDGEWEFYWDQLLFPEDLQADGKQHILDKRTDIVIVPSNWSKYSIDGESLPNEGYATYRLKLYVSASEIGKVGSLYIPSVATAYTIWVDDVELISNGIVGKTREEMLPKELSQVASFPIQSEMIEIVIHVSDFYQRKSGLWESITFGTSEHILAVREHNIIFQTFIIGSIFIIGMYHVVLFFLRRKEFSPLFFALACFGIGIRASLLSDNLFVYFIRDCGWDAAVKTEYLAGVFGLIFFLLFKQLECMVDIPKIIVKILVGCLIVYGIFVLVTPTYVFTTTVYVMFALAFLVMSTTLIVTIIRLLRGREGAYLNFLGVLVLFAAVLNDIFYYGQWISTDELVSLGLFFYIFVQAVNLSRRFSKSFDKVERLSVDLQELNFSLEQKVHQRTQQLQKANDNLIKMEQARGKLFASVSHELNTPLTFIQGYIKAMIDGVIDKEDSKYLRSIYSDTQLMAHIIKDLQELSKLESGHVKFSYQRIEMLTFFRQLYDKQKPIVEKKGLVFHYHENVTRQDGLSEVMGNIDPKRIEQVFMNLVINAKKYTQAGGIISIETSIVTIDENHYLKLGVIDNGPGIPEKDLPYIFNRFYKVQTQEDSEIRGAGLGLAIVKEIIENHGGTIGVESVLGEGSRFYFMLPFQFVQVEYLEGIS</sequence>
<dbReference type="InterPro" id="IPR003661">
    <property type="entry name" value="HisK_dim/P_dom"/>
</dbReference>
<feature type="transmembrane region" description="Helical" evidence="8">
    <location>
        <begin position="417"/>
        <end position="434"/>
    </location>
</feature>
<dbReference type="InterPro" id="IPR005467">
    <property type="entry name" value="His_kinase_dom"/>
</dbReference>
<dbReference type="Pfam" id="PF02518">
    <property type="entry name" value="HATPase_c"/>
    <property type="match status" value="1"/>
</dbReference>
<evidence type="ECO:0000256" key="6">
    <source>
        <dbReference type="ARBA" id="ARBA00022777"/>
    </source>
</evidence>
<organism evidence="10 11">
    <name type="scientific">Desulfuribacillus stibiiarsenatis</name>
    <dbReference type="NCBI Taxonomy" id="1390249"/>
    <lineage>
        <taxon>Bacteria</taxon>
        <taxon>Bacillati</taxon>
        <taxon>Bacillota</taxon>
        <taxon>Desulfuribacillia</taxon>
        <taxon>Desulfuribacillales</taxon>
        <taxon>Desulfuribacillaceae</taxon>
        <taxon>Desulfuribacillus</taxon>
    </lineage>
</organism>
<keyword evidence="8" id="KW-0812">Transmembrane</keyword>
<dbReference type="OrthoDB" id="9759607at2"/>
<evidence type="ECO:0000256" key="4">
    <source>
        <dbReference type="ARBA" id="ARBA00022553"/>
    </source>
</evidence>
<feature type="transmembrane region" description="Helical" evidence="8">
    <location>
        <begin position="266"/>
        <end position="293"/>
    </location>
</feature>
<keyword evidence="7" id="KW-0902">Two-component regulatory system</keyword>
<dbReference type="PANTHER" id="PTHR45453:SF1">
    <property type="entry name" value="PHOSPHATE REGULON SENSOR PROTEIN PHOR"/>
    <property type="match status" value="1"/>
</dbReference>
<keyword evidence="8" id="KW-1133">Transmembrane helix</keyword>
<dbReference type="PROSITE" id="PS50109">
    <property type="entry name" value="HIS_KIN"/>
    <property type="match status" value="1"/>
</dbReference>
<dbReference type="AlphaFoldDB" id="A0A1E5L526"/>
<dbReference type="Gene3D" id="3.30.565.10">
    <property type="entry name" value="Histidine kinase-like ATPase, C-terminal domain"/>
    <property type="match status" value="1"/>
</dbReference>
<feature type="transmembrane region" description="Helical" evidence="8">
    <location>
        <begin position="236"/>
        <end position="259"/>
    </location>
</feature>
<dbReference type="InterPro" id="IPR003594">
    <property type="entry name" value="HATPase_dom"/>
</dbReference>
<gene>
    <name evidence="10" type="ORF">BHU72_05745</name>
</gene>
<keyword evidence="6" id="KW-0418">Kinase</keyword>
<keyword evidence="5" id="KW-0808">Transferase</keyword>
<comment type="catalytic activity">
    <reaction evidence="1">
        <text>ATP + protein L-histidine = ADP + protein N-phospho-L-histidine.</text>
        <dbReference type="EC" id="2.7.13.3"/>
    </reaction>
</comment>
<protein>
    <recommendedName>
        <fullName evidence="3">histidine kinase</fullName>
        <ecNumber evidence="3">2.7.13.3</ecNumber>
    </recommendedName>
</protein>
<dbReference type="GO" id="GO:0005886">
    <property type="term" value="C:plasma membrane"/>
    <property type="evidence" value="ECO:0007669"/>
    <property type="project" value="TreeGrafter"/>
</dbReference>
<keyword evidence="11" id="KW-1185">Reference proteome</keyword>
<keyword evidence="4" id="KW-0597">Phosphoprotein</keyword>
<feature type="domain" description="Histidine kinase" evidence="9">
    <location>
        <begin position="489"/>
        <end position="715"/>
    </location>
</feature>
<dbReference type="GO" id="GO:0016036">
    <property type="term" value="P:cellular response to phosphate starvation"/>
    <property type="evidence" value="ECO:0007669"/>
    <property type="project" value="TreeGrafter"/>
</dbReference>
<name>A0A1E5L526_9FIRM</name>
<dbReference type="STRING" id="1390249.BHU72_05745"/>
<dbReference type="CDD" id="cd00075">
    <property type="entry name" value="HATPase"/>
    <property type="match status" value="1"/>
</dbReference>
<feature type="transmembrane region" description="Helical" evidence="8">
    <location>
        <begin position="299"/>
        <end position="318"/>
    </location>
</feature>
<evidence type="ECO:0000256" key="5">
    <source>
        <dbReference type="ARBA" id="ARBA00022679"/>
    </source>
</evidence>
<keyword evidence="8" id="KW-0472">Membrane</keyword>
<evidence type="ECO:0000313" key="11">
    <source>
        <dbReference type="Proteomes" id="UP000095255"/>
    </source>
</evidence>
<reference evidence="10 11" key="1">
    <citation type="submission" date="2016-09" db="EMBL/GenBank/DDBJ databases">
        <title>Desulfuribacillus arsenicus sp. nov., an obligately anaerobic, dissimilatory arsenic- and antimonate-reducing bacterium isolated from anoxic sediments.</title>
        <authorList>
            <person name="Abin C.A."/>
            <person name="Hollibaugh J.T."/>
        </authorList>
    </citation>
    <scope>NUCLEOTIDE SEQUENCE [LARGE SCALE GENOMIC DNA]</scope>
    <source>
        <strain evidence="10 11">MLFW-2</strain>
    </source>
</reference>
<dbReference type="Proteomes" id="UP000095255">
    <property type="component" value="Unassembled WGS sequence"/>
</dbReference>
<dbReference type="InterPro" id="IPR004358">
    <property type="entry name" value="Sig_transdc_His_kin-like_C"/>
</dbReference>
<comment type="caution">
    <text evidence="10">The sequence shown here is derived from an EMBL/GenBank/DDBJ whole genome shotgun (WGS) entry which is preliminary data.</text>
</comment>
<dbReference type="PRINTS" id="PR00344">
    <property type="entry name" value="BCTRLSENSOR"/>
</dbReference>
<dbReference type="InterPro" id="IPR008979">
    <property type="entry name" value="Galactose-bd-like_sf"/>
</dbReference>
<dbReference type="SUPFAM" id="SSF47384">
    <property type="entry name" value="Homodimeric domain of signal transducing histidine kinase"/>
    <property type="match status" value="1"/>
</dbReference>
<feature type="transmembrane region" description="Helical" evidence="8">
    <location>
        <begin position="359"/>
        <end position="381"/>
    </location>
</feature>
<dbReference type="RefSeq" id="WP_069702440.1">
    <property type="nucleotide sequence ID" value="NZ_MJAT01000033.1"/>
</dbReference>
<dbReference type="InterPro" id="IPR050351">
    <property type="entry name" value="BphY/WalK/GraS-like"/>
</dbReference>
<dbReference type="SUPFAM" id="SSF49785">
    <property type="entry name" value="Galactose-binding domain-like"/>
    <property type="match status" value="1"/>
</dbReference>
<evidence type="ECO:0000256" key="8">
    <source>
        <dbReference type="SAM" id="Phobius"/>
    </source>
</evidence>
<evidence type="ECO:0000256" key="3">
    <source>
        <dbReference type="ARBA" id="ARBA00012438"/>
    </source>
</evidence>
<comment type="subcellular location">
    <subcellularLocation>
        <location evidence="2">Membrane</location>
    </subcellularLocation>
</comment>
<dbReference type="InterPro" id="IPR036097">
    <property type="entry name" value="HisK_dim/P_sf"/>
</dbReference>
<evidence type="ECO:0000256" key="2">
    <source>
        <dbReference type="ARBA" id="ARBA00004370"/>
    </source>
</evidence>
<evidence type="ECO:0000259" key="9">
    <source>
        <dbReference type="PROSITE" id="PS50109"/>
    </source>
</evidence>
<dbReference type="FunFam" id="3.30.565.10:FF:000006">
    <property type="entry name" value="Sensor histidine kinase WalK"/>
    <property type="match status" value="1"/>
</dbReference>
<dbReference type="Pfam" id="PF00512">
    <property type="entry name" value="HisKA"/>
    <property type="match status" value="1"/>
</dbReference>
<evidence type="ECO:0000256" key="1">
    <source>
        <dbReference type="ARBA" id="ARBA00000085"/>
    </source>
</evidence>
<dbReference type="EC" id="2.7.13.3" evidence="3"/>
<evidence type="ECO:0000313" key="10">
    <source>
        <dbReference type="EMBL" id="OEH85113.1"/>
    </source>
</evidence>
<dbReference type="EMBL" id="MJAT01000033">
    <property type="protein sequence ID" value="OEH85113.1"/>
    <property type="molecule type" value="Genomic_DNA"/>
</dbReference>
<dbReference type="CDD" id="cd00082">
    <property type="entry name" value="HisKA"/>
    <property type="match status" value="1"/>
</dbReference>
<evidence type="ECO:0000256" key="7">
    <source>
        <dbReference type="ARBA" id="ARBA00023012"/>
    </source>
</evidence>
<dbReference type="Pfam" id="PF07695">
    <property type="entry name" value="7TMR-DISM_7TM"/>
    <property type="match status" value="1"/>
</dbReference>
<feature type="transmembrane region" description="Helical" evidence="8">
    <location>
        <begin position="330"/>
        <end position="353"/>
    </location>
</feature>
<dbReference type="SMART" id="SM00387">
    <property type="entry name" value="HATPase_c"/>
    <property type="match status" value="1"/>
</dbReference>
<dbReference type="InterPro" id="IPR011623">
    <property type="entry name" value="7TMR_DISM_rcpt_extracell_dom1"/>
</dbReference>
<dbReference type="Gene3D" id="1.10.287.130">
    <property type="match status" value="1"/>
</dbReference>
<dbReference type="GO" id="GO:0000155">
    <property type="term" value="F:phosphorelay sensor kinase activity"/>
    <property type="evidence" value="ECO:0007669"/>
    <property type="project" value="InterPro"/>
</dbReference>
<dbReference type="GO" id="GO:0004721">
    <property type="term" value="F:phosphoprotein phosphatase activity"/>
    <property type="evidence" value="ECO:0007669"/>
    <property type="project" value="TreeGrafter"/>
</dbReference>
<accession>A0A1E5L526</accession>
<feature type="transmembrane region" description="Helical" evidence="8">
    <location>
        <begin position="388"/>
        <end position="411"/>
    </location>
</feature>
<proteinExistence type="predicted"/>
<dbReference type="InterPro" id="IPR036890">
    <property type="entry name" value="HATPase_C_sf"/>
</dbReference>
<dbReference type="PANTHER" id="PTHR45453">
    <property type="entry name" value="PHOSPHATE REGULON SENSOR PROTEIN PHOR"/>
    <property type="match status" value="1"/>
</dbReference>